<dbReference type="EMBL" id="CP104013">
    <property type="protein sequence ID" value="UYP47734.1"/>
    <property type="molecule type" value="Genomic_DNA"/>
</dbReference>
<evidence type="ECO:0000256" key="2">
    <source>
        <dbReference type="ARBA" id="ARBA00022723"/>
    </source>
</evidence>
<keyword evidence="3" id="KW-0378">Hydrolase</keyword>
<comment type="cofactor">
    <cofactor evidence="1">
        <name>Zn(2+)</name>
        <dbReference type="ChEBI" id="CHEBI:29105"/>
    </cofactor>
</comment>
<protein>
    <submittedName>
        <fullName evidence="5">Dihydroorotase</fullName>
    </submittedName>
</protein>
<organism evidence="5 6">
    <name type="scientific">Candidatus Lokiarchaeum ossiferum</name>
    <dbReference type="NCBI Taxonomy" id="2951803"/>
    <lineage>
        <taxon>Archaea</taxon>
        <taxon>Promethearchaeati</taxon>
        <taxon>Promethearchaeota</taxon>
        <taxon>Promethearchaeia</taxon>
        <taxon>Promethearchaeales</taxon>
        <taxon>Promethearchaeaceae</taxon>
        <taxon>Candidatus Lokiarchaeum</taxon>
    </lineage>
</organism>
<dbReference type="InterPro" id="IPR050138">
    <property type="entry name" value="DHOase/Allantoinase_Hydrolase"/>
</dbReference>
<name>A0ABY6HYU8_9ARCH</name>
<evidence type="ECO:0000313" key="6">
    <source>
        <dbReference type="Proteomes" id="UP001208689"/>
    </source>
</evidence>
<dbReference type="InterPro" id="IPR011059">
    <property type="entry name" value="Metal-dep_hydrolase_composite"/>
</dbReference>
<dbReference type="InterPro" id="IPR006680">
    <property type="entry name" value="Amidohydro-rel"/>
</dbReference>
<dbReference type="SUPFAM" id="SSF51556">
    <property type="entry name" value="Metallo-dependent hydrolases"/>
    <property type="match status" value="1"/>
</dbReference>
<dbReference type="Gene3D" id="2.30.40.10">
    <property type="entry name" value="Urease, subunit C, domain 1"/>
    <property type="match status" value="1"/>
</dbReference>
<evidence type="ECO:0000256" key="1">
    <source>
        <dbReference type="ARBA" id="ARBA00001947"/>
    </source>
</evidence>
<dbReference type="InterPro" id="IPR002195">
    <property type="entry name" value="Dihydroorotase_CS"/>
</dbReference>
<keyword evidence="6" id="KW-1185">Reference proteome</keyword>
<evidence type="ECO:0000256" key="3">
    <source>
        <dbReference type="ARBA" id="ARBA00022801"/>
    </source>
</evidence>
<dbReference type="InterPro" id="IPR032466">
    <property type="entry name" value="Metal_Hydrolase"/>
</dbReference>
<dbReference type="PANTHER" id="PTHR43668">
    <property type="entry name" value="ALLANTOINASE"/>
    <property type="match status" value="1"/>
</dbReference>
<proteinExistence type="predicted"/>
<dbReference type="Proteomes" id="UP001208689">
    <property type="component" value="Chromosome"/>
</dbReference>
<dbReference type="PANTHER" id="PTHR43668:SF2">
    <property type="entry name" value="ALLANTOINASE"/>
    <property type="match status" value="1"/>
</dbReference>
<dbReference type="SUPFAM" id="SSF51338">
    <property type="entry name" value="Composite domain of metallo-dependent hydrolases"/>
    <property type="match status" value="1"/>
</dbReference>
<evidence type="ECO:0000313" key="5">
    <source>
        <dbReference type="EMBL" id="UYP47734.1"/>
    </source>
</evidence>
<dbReference type="Pfam" id="PF01979">
    <property type="entry name" value="Amidohydro_1"/>
    <property type="match status" value="2"/>
</dbReference>
<feature type="domain" description="Amidohydrolase-related" evidence="4">
    <location>
        <begin position="331"/>
        <end position="474"/>
    </location>
</feature>
<dbReference type="Gene3D" id="3.20.20.140">
    <property type="entry name" value="Metal-dependent hydrolases"/>
    <property type="match status" value="1"/>
</dbReference>
<accession>A0ABY6HYU8</accession>
<evidence type="ECO:0000259" key="4">
    <source>
        <dbReference type="Pfam" id="PF01979"/>
    </source>
</evidence>
<sequence length="495" mass="55346">MKLLYNAQIFTANKLMHGHLVIKEGKIDFIGKGHPSSEMLSSIGDPNSRIDCENALLLPGFIDAHVHFRDSKQAYKETLTTGSKGAIAGGVTTVLSMPNTDPPLSTFDALSEYKTMAASKSLFCNIGLYTTVKEGFSFEELKQISSLGVFGIKIYPGDQSQDVPLEWTPGWVNDADPEFFAESVPKTLKHFMNTYPNWTQLMLTAKQMNLPLIFHPEYPRDPKILQRMWDTGVAIASAEKAPNPNLFAHDVHHPIYTNELACVEMIATLLRKYFPNPKDAPHVHFVHVSHPDPVQVVKRVLLDHGYSASVEVSPHHALLHKSMSFPDENFAKVLVPLRAQKFQKAMYALIQKGDIHSIGTDHAPHTLEEKQQPFEVAPSGFPYIDFASRILLTEVFAERLTLKTVINYYATQPAKLFGIANKGEISVGFDADLVLMKEVDAYPIKGTEMLSKQKWTPWENHPITAQVQKVFLEGNLAYDNIHGLSSPFGKILIKN</sequence>
<gene>
    <name evidence="5" type="ORF">NEF87_004019</name>
</gene>
<reference evidence="5" key="1">
    <citation type="submission" date="2022-09" db="EMBL/GenBank/DDBJ databases">
        <title>Actin cytoskeleton and complex cell architecture in an #Asgard archaeon.</title>
        <authorList>
            <person name="Ponce Toledo R.I."/>
            <person name="Schleper C."/>
            <person name="Rodrigues Oliveira T."/>
            <person name="Wollweber F."/>
            <person name="Xu J."/>
            <person name="Rittmann S."/>
            <person name="Klingl A."/>
            <person name="Pilhofer M."/>
        </authorList>
    </citation>
    <scope>NUCLEOTIDE SEQUENCE</scope>
    <source>
        <strain evidence="5">B-35</strain>
    </source>
</reference>
<feature type="domain" description="Amidohydrolase-related" evidence="4">
    <location>
        <begin position="57"/>
        <end position="129"/>
    </location>
</feature>
<keyword evidence="2" id="KW-0479">Metal-binding</keyword>
<dbReference type="PROSITE" id="PS00483">
    <property type="entry name" value="DIHYDROOROTASE_2"/>
    <property type="match status" value="1"/>
</dbReference>